<dbReference type="InterPro" id="IPR036390">
    <property type="entry name" value="WH_DNA-bd_sf"/>
</dbReference>
<evidence type="ECO:0000259" key="4">
    <source>
        <dbReference type="PROSITE" id="PS50956"/>
    </source>
</evidence>
<proteinExistence type="predicted"/>
<dbReference type="Pfam" id="PF13412">
    <property type="entry name" value="HTH_24"/>
    <property type="match status" value="1"/>
</dbReference>
<dbReference type="InterPro" id="IPR000485">
    <property type="entry name" value="AsnC-type_HTH_dom"/>
</dbReference>
<dbReference type="CDD" id="cd00090">
    <property type="entry name" value="HTH_ARSR"/>
    <property type="match status" value="1"/>
</dbReference>
<dbReference type="InterPro" id="IPR011008">
    <property type="entry name" value="Dimeric_a/b-barrel"/>
</dbReference>
<protein>
    <submittedName>
        <fullName evidence="5">Leucine-responsive regulatory protein</fullName>
    </submittedName>
</protein>
<dbReference type="SUPFAM" id="SSF46785">
    <property type="entry name" value="Winged helix' DNA-binding domain"/>
    <property type="match status" value="1"/>
</dbReference>
<gene>
    <name evidence="5" type="primary">lrp_4</name>
    <name evidence="5" type="ORF">EHSB41UT_04103</name>
</gene>
<evidence type="ECO:0000256" key="3">
    <source>
        <dbReference type="ARBA" id="ARBA00023163"/>
    </source>
</evidence>
<keyword evidence="3" id="KW-0804">Transcription</keyword>
<dbReference type="AlphaFoldDB" id="A0A1X7AQE4"/>
<evidence type="ECO:0000313" key="5">
    <source>
        <dbReference type="EMBL" id="SMA50309.1"/>
    </source>
</evidence>
<dbReference type="InterPro" id="IPR019888">
    <property type="entry name" value="Tscrpt_reg_AsnC-like"/>
</dbReference>
<dbReference type="GO" id="GO:0006355">
    <property type="term" value="P:regulation of DNA-templated transcription"/>
    <property type="evidence" value="ECO:0007669"/>
    <property type="project" value="UniProtKB-ARBA"/>
</dbReference>
<evidence type="ECO:0000313" key="6">
    <source>
        <dbReference type="Proteomes" id="UP000196573"/>
    </source>
</evidence>
<evidence type="ECO:0000256" key="2">
    <source>
        <dbReference type="ARBA" id="ARBA00023125"/>
    </source>
</evidence>
<keyword evidence="2" id="KW-0238">DNA-binding</keyword>
<name>A0A1X7AQE4_9GAMM</name>
<feature type="domain" description="HTH asnC-type" evidence="4">
    <location>
        <begin position="33"/>
        <end position="94"/>
    </location>
</feature>
<organism evidence="5 6">
    <name type="scientific">Parendozoicomonas haliclonae</name>
    <dbReference type="NCBI Taxonomy" id="1960125"/>
    <lineage>
        <taxon>Bacteria</taxon>
        <taxon>Pseudomonadati</taxon>
        <taxon>Pseudomonadota</taxon>
        <taxon>Gammaproteobacteria</taxon>
        <taxon>Oceanospirillales</taxon>
        <taxon>Endozoicomonadaceae</taxon>
        <taxon>Parendozoicomonas</taxon>
    </lineage>
</organism>
<dbReference type="GO" id="GO:0005829">
    <property type="term" value="C:cytosol"/>
    <property type="evidence" value="ECO:0007669"/>
    <property type="project" value="TreeGrafter"/>
</dbReference>
<dbReference type="InterPro" id="IPR036388">
    <property type="entry name" value="WH-like_DNA-bd_sf"/>
</dbReference>
<dbReference type="PANTHER" id="PTHR30154:SF17">
    <property type="entry name" value="DNA-BINDING TRANSCRIPTIONAL ACTIVATOR DECR"/>
    <property type="match status" value="1"/>
</dbReference>
<dbReference type="PRINTS" id="PR00033">
    <property type="entry name" value="HTHASNC"/>
</dbReference>
<dbReference type="InterPro" id="IPR019887">
    <property type="entry name" value="Tscrpt_reg_AsnC/Lrp_C"/>
</dbReference>
<dbReference type="GO" id="GO:0043200">
    <property type="term" value="P:response to amino acid"/>
    <property type="evidence" value="ECO:0007669"/>
    <property type="project" value="TreeGrafter"/>
</dbReference>
<sequence length="182" mass="21099">MSQRKIFSSDIVKTLIWENNFLNACSLWKILVVDKRDRIILNALQEDGSLSLNELADKADLSPSPCWKRVKKLEEDGVIRKRVVLVDQDKVDLPLSVFVQIKTSNHNDNWLQHFACTASTFEEVVELYRMAGEWDYMMRVVVSDIHAYDRFYKKLIKAIPDLSKVSSNFAMEQIKYTTALPI</sequence>
<dbReference type="PROSITE" id="PS50956">
    <property type="entry name" value="HTH_ASNC_2"/>
    <property type="match status" value="1"/>
</dbReference>
<dbReference type="Gene3D" id="3.30.70.920">
    <property type="match status" value="1"/>
</dbReference>
<dbReference type="SMART" id="SM00344">
    <property type="entry name" value="HTH_ASNC"/>
    <property type="match status" value="1"/>
</dbReference>
<evidence type="ECO:0000256" key="1">
    <source>
        <dbReference type="ARBA" id="ARBA00023015"/>
    </source>
</evidence>
<keyword evidence="6" id="KW-1185">Reference proteome</keyword>
<accession>A0A1X7AQE4</accession>
<dbReference type="InterPro" id="IPR011991">
    <property type="entry name" value="ArsR-like_HTH"/>
</dbReference>
<dbReference type="Proteomes" id="UP000196573">
    <property type="component" value="Unassembled WGS sequence"/>
</dbReference>
<dbReference type="GO" id="GO:0043565">
    <property type="term" value="F:sequence-specific DNA binding"/>
    <property type="evidence" value="ECO:0007669"/>
    <property type="project" value="InterPro"/>
</dbReference>
<reference evidence="5 6" key="1">
    <citation type="submission" date="2017-03" db="EMBL/GenBank/DDBJ databases">
        <authorList>
            <person name="Afonso C.L."/>
            <person name="Miller P.J."/>
            <person name="Scott M.A."/>
            <person name="Spackman E."/>
            <person name="Goraichik I."/>
            <person name="Dimitrov K.M."/>
            <person name="Suarez D.L."/>
            <person name="Swayne D.E."/>
        </authorList>
    </citation>
    <scope>NUCLEOTIDE SEQUENCE [LARGE SCALE GENOMIC DNA]</scope>
    <source>
        <strain evidence="5">SB41UT1</strain>
    </source>
</reference>
<dbReference type="PANTHER" id="PTHR30154">
    <property type="entry name" value="LEUCINE-RESPONSIVE REGULATORY PROTEIN"/>
    <property type="match status" value="1"/>
</dbReference>
<dbReference type="Pfam" id="PF01037">
    <property type="entry name" value="AsnC_trans_reg"/>
    <property type="match status" value="1"/>
</dbReference>
<dbReference type="EMBL" id="FWPT01000011">
    <property type="protein sequence ID" value="SMA50309.1"/>
    <property type="molecule type" value="Genomic_DNA"/>
</dbReference>
<dbReference type="Gene3D" id="1.10.10.10">
    <property type="entry name" value="Winged helix-like DNA-binding domain superfamily/Winged helix DNA-binding domain"/>
    <property type="match status" value="1"/>
</dbReference>
<keyword evidence="1" id="KW-0805">Transcription regulation</keyword>
<dbReference type="SUPFAM" id="SSF54909">
    <property type="entry name" value="Dimeric alpha+beta barrel"/>
    <property type="match status" value="1"/>
</dbReference>